<evidence type="ECO:0000313" key="2">
    <source>
        <dbReference type="Proteomes" id="UP000821865"/>
    </source>
</evidence>
<accession>A0ACB8CQ34</accession>
<comment type="caution">
    <text evidence="1">The sequence shown here is derived from an EMBL/GenBank/DDBJ whole genome shotgun (WGS) entry which is preliminary data.</text>
</comment>
<dbReference type="EMBL" id="CM023474">
    <property type="protein sequence ID" value="KAH7949132.1"/>
    <property type="molecule type" value="Genomic_DNA"/>
</dbReference>
<reference evidence="1" key="1">
    <citation type="submission" date="2020-05" db="EMBL/GenBank/DDBJ databases">
        <title>Large-scale comparative analyses of tick genomes elucidate their genetic diversity and vector capacities.</title>
        <authorList>
            <person name="Jia N."/>
            <person name="Wang J."/>
            <person name="Shi W."/>
            <person name="Du L."/>
            <person name="Sun Y."/>
            <person name="Zhan W."/>
            <person name="Jiang J."/>
            <person name="Wang Q."/>
            <person name="Zhang B."/>
            <person name="Ji P."/>
            <person name="Sakyi L.B."/>
            <person name="Cui X."/>
            <person name="Yuan T."/>
            <person name="Jiang B."/>
            <person name="Yang W."/>
            <person name="Lam T.T.-Y."/>
            <person name="Chang Q."/>
            <person name="Ding S."/>
            <person name="Wang X."/>
            <person name="Zhu J."/>
            <person name="Ruan X."/>
            <person name="Zhao L."/>
            <person name="Wei J."/>
            <person name="Que T."/>
            <person name="Du C."/>
            <person name="Cheng J."/>
            <person name="Dai P."/>
            <person name="Han X."/>
            <person name="Huang E."/>
            <person name="Gao Y."/>
            <person name="Liu J."/>
            <person name="Shao H."/>
            <person name="Ye R."/>
            <person name="Li L."/>
            <person name="Wei W."/>
            <person name="Wang X."/>
            <person name="Wang C."/>
            <person name="Yang T."/>
            <person name="Huo Q."/>
            <person name="Li W."/>
            <person name="Guo W."/>
            <person name="Chen H."/>
            <person name="Zhou L."/>
            <person name="Ni X."/>
            <person name="Tian J."/>
            <person name="Zhou Y."/>
            <person name="Sheng Y."/>
            <person name="Liu T."/>
            <person name="Pan Y."/>
            <person name="Xia L."/>
            <person name="Li J."/>
            <person name="Zhao F."/>
            <person name="Cao W."/>
        </authorList>
    </citation>
    <scope>NUCLEOTIDE SEQUENCE</scope>
    <source>
        <strain evidence="1">Dsil-2018</strain>
    </source>
</reference>
<evidence type="ECO:0000313" key="1">
    <source>
        <dbReference type="EMBL" id="KAH7949132.1"/>
    </source>
</evidence>
<sequence>MAAPRFYFSGPLYSVLCLVAPVLPPPHDFTQVNKARRMPGVHVVHPSWLWCCAERWEHVAEALFPLRPPSREGASERRPQQASVSQHLREPVAEVALLHEKQLEQPVEAPVYDAVTGKRIWRGRERAAGAGPQAATAGTAPTPASSEEWPCSGEQCSVHEAHQTRRDLTLTIAGAVPGKISNVFIIKLSSSLNVGKKSVAAVPSQPAPGKLTAGSTNHEPISRSHL</sequence>
<gene>
    <name evidence="1" type="ORF">HPB49_005558</name>
</gene>
<name>A0ACB8CQ34_DERSI</name>
<protein>
    <submittedName>
        <fullName evidence="1">Uncharacterized protein</fullName>
    </submittedName>
</protein>
<dbReference type="Proteomes" id="UP000821865">
    <property type="component" value="Chromosome 5"/>
</dbReference>
<proteinExistence type="predicted"/>
<organism evidence="1 2">
    <name type="scientific">Dermacentor silvarum</name>
    <name type="common">Tick</name>
    <dbReference type="NCBI Taxonomy" id="543639"/>
    <lineage>
        <taxon>Eukaryota</taxon>
        <taxon>Metazoa</taxon>
        <taxon>Ecdysozoa</taxon>
        <taxon>Arthropoda</taxon>
        <taxon>Chelicerata</taxon>
        <taxon>Arachnida</taxon>
        <taxon>Acari</taxon>
        <taxon>Parasitiformes</taxon>
        <taxon>Ixodida</taxon>
        <taxon>Ixodoidea</taxon>
        <taxon>Ixodidae</taxon>
        <taxon>Rhipicephalinae</taxon>
        <taxon>Dermacentor</taxon>
    </lineage>
</organism>
<keyword evidence="2" id="KW-1185">Reference proteome</keyword>